<accession>T1JWR4</accession>
<organism evidence="1 2">
    <name type="scientific">Tetranychus urticae</name>
    <name type="common">Two-spotted spider mite</name>
    <dbReference type="NCBI Taxonomy" id="32264"/>
    <lineage>
        <taxon>Eukaryota</taxon>
        <taxon>Metazoa</taxon>
        <taxon>Ecdysozoa</taxon>
        <taxon>Arthropoda</taxon>
        <taxon>Chelicerata</taxon>
        <taxon>Arachnida</taxon>
        <taxon>Acari</taxon>
        <taxon>Acariformes</taxon>
        <taxon>Trombidiformes</taxon>
        <taxon>Prostigmata</taxon>
        <taxon>Eleutherengona</taxon>
        <taxon>Raphignathae</taxon>
        <taxon>Tetranychoidea</taxon>
        <taxon>Tetranychidae</taxon>
        <taxon>Tetranychus</taxon>
    </lineage>
</organism>
<dbReference type="Proteomes" id="UP000015104">
    <property type="component" value="Unassembled WGS sequence"/>
</dbReference>
<dbReference type="HOGENOM" id="CLU_2500799_0_0_1"/>
<keyword evidence="2" id="KW-1185">Reference proteome</keyword>
<protein>
    <submittedName>
        <fullName evidence="1">Uncharacterized protein</fullName>
    </submittedName>
</protein>
<dbReference type="AlphaFoldDB" id="T1JWR4"/>
<evidence type="ECO:0000313" key="2">
    <source>
        <dbReference type="Proteomes" id="UP000015104"/>
    </source>
</evidence>
<dbReference type="EnsemblMetazoa" id="tetur02g09200.1">
    <property type="protein sequence ID" value="tetur02g09200.1"/>
    <property type="gene ID" value="tetur02g09200"/>
</dbReference>
<reference evidence="1" key="2">
    <citation type="submission" date="2015-06" db="UniProtKB">
        <authorList>
            <consortium name="EnsemblMetazoa"/>
        </authorList>
    </citation>
    <scope>IDENTIFICATION</scope>
</reference>
<reference evidence="2" key="1">
    <citation type="submission" date="2011-08" db="EMBL/GenBank/DDBJ databases">
        <authorList>
            <person name="Rombauts S."/>
        </authorList>
    </citation>
    <scope>NUCLEOTIDE SEQUENCE</scope>
    <source>
        <strain evidence="2">London</strain>
    </source>
</reference>
<proteinExistence type="predicted"/>
<evidence type="ECO:0000313" key="1">
    <source>
        <dbReference type="EnsemblMetazoa" id="tetur02g09200.1"/>
    </source>
</evidence>
<sequence length="86" mass="10464">MGEQNNNSDKIKFKVKHLNEYHEIVIDRNDARYESKYQHQQLFEQLESITGVPSRYTARAYIDQSYIYWPDINPQRFRFSFDNQKA</sequence>
<dbReference type="EMBL" id="CAEY01000813">
    <property type="status" value="NOT_ANNOTATED_CDS"/>
    <property type="molecule type" value="Genomic_DNA"/>
</dbReference>
<name>T1JWR4_TETUR</name>